<organism evidence="2">
    <name type="scientific">hot springs metagenome</name>
    <dbReference type="NCBI Taxonomy" id="433727"/>
    <lineage>
        <taxon>unclassified sequences</taxon>
        <taxon>metagenomes</taxon>
        <taxon>ecological metagenomes</taxon>
    </lineage>
</organism>
<evidence type="ECO:0000313" key="2">
    <source>
        <dbReference type="EMBL" id="GER94890.1"/>
    </source>
</evidence>
<dbReference type="AlphaFoldDB" id="A0A5J4L7K4"/>
<dbReference type="EMBL" id="BLAB01000002">
    <property type="protein sequence ID" value="GER94935.1"/>
    <property type="molecule type" value="Genomic_DNA"/>
</dbReference>
<dbReference type="EMBL" id="BLAB01000001">
    <property type="protein sequence ID" value="GER92301.1"/>
    <property type="molecule type" value="Genomic_DNA"/>
</dbReference>
<dbReference type="EMBL" id="BLAB01000001">
    <property type="protein sequence ID" value="GER94890.1"/>
    <property type="molecule type" value="Genomic_DNA"/>
</dbReference>
<evidence type="ECO:0000313" key="1">
    <source>
        <dbReference type="EMBL" id="GER92301.1"/>
    </source>
</evidence>
<evidence type="ECO:0000313" key="3">
    <source>
        <dbReference type="EMBL" id="GER94935.1"/>
    </source>
</evidence>
<sequence length="74" mass="8811">MSSNVKRYLALTEGEEYLLQRLLIDVVHINFLMYEEYIALNSLRKKLDLPEIDGITTEEFINRYSNCFKQCECE</sequence>
<comment type="caution">
    <text evidence="2">The sequence shown here is derived from an EMBL/GenBank/DDBJ whole genome shotgun (WGS) entry which is preliminary data.</text>
</comment>
<reference evidence="2" key="1">
    <citation type="submission" date="2019-10" db="EMBL/GenBank/DDBJ databases">
        <title>Metagenomic sequencing of thiosulfate-disproportionating enrichment culture.</title>
        <authorList>
            <person name="Umezawa K."/>
            <person name="Kojima H."/>
            <person name="Fukui M."/>
        </authorList>
    </citation>
    <scope>NUCLEOTIDE SEQUENCE</scope>
    <source>
        <strain evidence="2">45J</strain>
    </source>
</reference>
<gene>
    <name evidence="1" type="ORF">A45J_0016</name>
    <name evidence="2" type="ORF">A45J_2656</name>
    <name evidence="3" type="ORF">A45J_2701</name>
</gene>
<proteinExistence type="predicted"/>
<accession>A0A5J4L7K4</accession>
<protein>
    <submittedName>
        <fullName evidence="2">Uncharacterized protein</fullName>
    </submittedName>
</protein>
<name>A0A5J4L7K4_9ZZZZ</name>